<dbReference type="RefSeq" id="WP_283075661.1">
    <property type="nucleotide sequence ID" value="NZ_CP121671.1"/>
</dbReference>
<evidence type="ECO:0008006" key="3">
    <source>
        <dbReference type="Google" id="ProtNLM"/>
    </source>
</evidence>
<sequence>MVELVEEWINRVNGRSDLLPRWKKRTILLTVQANSYDIKIFISQDGMRLTREKGVTDALQISSTYKVFHQLLGGNLKLTSLPKSIVKIDGDYRDVLLVESLLMLSH</sequence>
<evidence type="ECO:0000313" key="2">
    <source>
        <dbReference type="Proteomes" id="UP001221597"/>
    </source>
</evidence>
<accession>A0ABY8IWE6</accession>
<keyword evidence="2" id="KW-1185">Reference proteome</keyword>
<reference evidence="1 2" key="1">
    <citation type="submission" date="2023-04" db="EMBL/GenBank/DDBJ databases">
        <title>Genome sequence of Halobacillus naozhouensis KACC 21980.</title>
        <authorList>
            <person name="Kim S."/>
            <person name="Heo J."/>
            <person name="Kwon S.-W."/>
        </authorList>
    </citation>
    <scope>NUCLEOTIDE SEQUENCE [LARGE SCALE GENOMIC DNA]</scope>
    <source>
        <strain evidence="1 2">KCTC 13234</strain>
    </source>
</reference>
<dbReference type="EMBL" id="CP121671">
    <property type="protein sequence ID" value="WFT73654.1"/>
    <property type="molecule type" value="Genomic_DNA"/>
</dbReference>
<name>A0ABY8IWE6_9BACI</name>
<dbReference type="Proteomes" id="UP001221597">
    <property type="component" value="Chromosome"/>
</dbReference>
<gene>
    <name evidence="1" type="ORF">P9989_14915</name>
</gene>
<organism evidence="1 2">
    <name type="scientific">Halobacillus naozhouensis</name>
    <dbReference type="NCBI Taxonomy" id="554880"/>
    <lineage>
        <taxon>Bacteria</taxon>
        <taxon>Bacillati</taxon>
        <taxon>Bacillota</taxon>
        <taxon>Bacilli</taxon>
        <taxon>Bacillales</taxon>
        <taxon>Bacillaceae</taxon>
        <taxon>Halobacillus</taxon>
    </lineage>
</organism>
<evidence type="ECO:0000313" key="1">
    <source>
        <dbReference type="EMBL" id="WFT73654.1"/>
    </source>
</evidence>
<protein>
    <recommendedName>
        <fullName evidence="3">SCP-2 sterol transfer family protein</fullName>
    </recommendedName>
</protein>
<proteinExistence type="predicted"/>